<dbReference type="EMBL" id="JBEUSY010000240">
    <property type="protein sequence ID" value="KAL1241747.1"/>
    <property type="molecule type" value="Genomic_DNA"/>
</dbReference>
<dbReference type="PANTHER" id="PTHR47049:SF2">
    <property type="entry name" value="PIEZO-TYPE MECHANOSENSITIVE ION CHANNEL HOMOLOG"/>
    <property type="match status" value="1"/>
</dbReference>
<evidence type="ECO:0000259" key="2">
    <source>
        <dbReference type="Pfam" id="PF15917"/>
    </source>
</evidence>
<evidence type="ECO:0000313" key="4">
    <source>
        <dbReference type="EMBL" id="KAL1241747.1"/>
    </source>
</evidence>
<proteinExistence type="predicted"/>
<comment type="caution">
    <text evidence="4">The sequence shown here is derived from an EMBL/GenBank/DDBJ whole genome shotgun (WGS) entry which is preliminary data.</text>
</comment>
<feature type="transmembrane region" description="Helical" evidence="1">
    <location>
        <begin position="115"/>
        <end position="134"/>
    </location>
</feature>
<evidence type="ECO:0000313" key="5">
    <source>
        <dbReference type="Proteomes" id="UP001558632"/>
    </source>
</evidence>
<feature type="transmembrane region" description="Helical" evidence="1">
    <location>
        <begin position="322"/>
        <end position="340"/>
    </location>
</feature>
<dbReference type="InterPro" id="IPR056769">
    <property type="entry name" value="Piezo_TM1-24"/>
</dbReference>
<accession>A0ABR3KMU0</accession>
<feature type="domain" description="Piezo TM1-24" evidence="3">
    <location>
        <begin position="23"/>
        <end position="133"/>
    </location>
</feature>
<feature type="domain" description="Piezo TM1-24" evidence="3">
    <location>
        <begin position="245"/>
        <end position="508"/>
    </location>
</feature>
<feature type="transmembrane region" description="Helical" evidence="1">
    <location>
        <begin position="245"/>
        <end position="260"/>
    </location>
</feature>
<evidence type="ECO:0000259" key="3">
    <source>
        <dbReference type="Pfam" id="PF24871"/>
    </source>
</evidence>
<dbReference type="InterPro" id="IPR027272">
    <property type="entry name" value="Piezo"/>
</dbReference>
<feature type="transmembrane region" description="Helical" evidence="1">
    <location>
        <begin position="6"/>
        <end position="34"/>
    </location>
</feature>
<dbReference type="Pfam" id="PF24871">
    <property type="entry name" value="Piezo_TM1-24"/>
    <property type="match status" value="2"/>
</dbReference>
<feature type="transmembrane region" description="Helical" evidence="1">
    <location>
        <begin position="376"/>
        <end position="394"/>
    </location>
</feature>
<feature type="transmembrane region" description="Helical" evidence="1">
    <location>
        <begin position="656"/>
        <end position="677"/>
    </location>
</feature>
<feature type="transmembrane region" description="Helical" evidence="1">
    <location>
        <begin position="590"/>
        <end position="613"/>
    </location>
</feature>
<name>A0ABR3KMU0_TRISP</name>
<feature type="transmembrane region" description="Helical" evidence="1">
    <location>
        <begin position="729"/>
        <end position="755"/>
    </location>
</feature>
<keyword evidence="1" id="KW-1133">Transmembrane helix</keyword>
<feature type="transmembrane region" description="Helical" evidence="1">
    <location>
        <begin position="400"/>
        <end position="423"/>
    </location>
</feature>
<feature type="transmembrane region" description="Helical" evidence="1">
    <location>
        <begin position="558"/>
        <end position="578"/>
    </location>
</feature>
<dbReference type="InterPro" id="IPR031805">
    <property type="entry name" value="Piezo_TM25-28"/>
</dbReference>
<gene>
    <name evidence="4" type="ORF">TSPI_00034</name>
</gene>
<keyword evidence="5" id="KW-1185">Reference proteome</keyword>
<feature type="domain" description="Piezo TM25-28" evidence="2">
    <location>
        <begin position="886"/>
        <end position="1110"/>
    </location>
</feature>
<sequence>MFTFVVFYFFIFPVSLFIASVIRISLLSFIYLILFFCWAVFKPVKKHEVQKSTICYLKIASTFPVLFAALQTCFHVTLNVSSSVNEWLVTCEGWEPELRMIGFERLDNLNLFNKIRIFLPEIIVFVTAVTTKIYRFRNDMRILWPIQKHFPPEDLPARLIGMKAYLNSSCNPGEIWTGEKLLPEIPAEVWLYPISLFILYFSIAYLDSSGPFINLNWDNEREPTTDANMANYDTTSRLLCPSRCWLSFVWLVMACGIWIYHDSRKAYMLLSPLIIAYSQVLLVFQFIYGLNLTNDELPDEVAAVSLKQIGLSKDSDHPAEPLTVKLLLTFFCYITIRLLMKEKKMKNFGVDSSSVQGDGNDNVTTKKNMRIHITRLLPKYWIYVVCFVLLMISIRRPVFVYNILYMAFFLVFISFVTMSFQYWKKMLFSYWVLLTAYSVFVLMIVYTFQFHNVPEIWYRWTNWPNETFQDFGLVTYTSGNLFLHLSRPISFLVVVILQMKFFHDTFLNVIINPNVTCMSATDDSDQQPKRVWYDRCCLRLKIFVEHIWRILEVHFNKIIPLFIMYLAIDEVNAINFAFPVLSVLMLTFRKLYSCFCFASCVWAGVIVLAKMIFQLHIFDISKIPILFPYCSDDAMSNQTILENLFQWTGFEKTDNIAFYLVNYVVFFILLALQTIIYQRQQYTRAVSKVSEPEDGIIFENCTRNDADKGLISCLKFLANYGCYKFGVELTYILITVSIAIRMDAFSLFYGLILLFSLMLQRRALANVWYMVCACFGVSILLQYGICVGLPPNLCLNYPWNFDLKLIQWLYLPDFKHRPHVSFLIADVAVFFFSICQLYAFRIERKRAVKLLVSKRPNHPVIDDNEPANWSFVTPSLDGPENELDGQRIPDFITRCSSALDVVKIVIFQYFHWLTLLAVLAAGVGGISAFTFGYLMAAFCFLWKGNDIFLTNPKGYLKQWKALVYFNVLTILMKVALQIPGCVYLSSICSFSPSIVQFLSIACIHSGFDSRTDHEEGLSPDCKVVPDQAQIFYDTVCFAFLIFQLRILNSWYFKHVVVEFKAEQVFSARGAVLIGQLIWKTMTKQQERESEVVEKVKRKTELIRANYLSHLKENEYYDPKTYNEAKRAGDYYMFEYDSALDMIDAQQTPMQQTPHESDDDGVGPLQMIHMAVTSDLPLGRIADKVEGKGKTVERSLAGTVRYVKTLLVATLNRMIAYLNYLSYDYRYVAYVLRDEKVKLKSSLSDELSMMFDPDKLQQLINKTEIGQKIYRIPSERWLDKMQEKVKICGKGMDV</sequence>
<feature type="transmembrane region" description="Helical" evidence="1">
    <location>
        <begin position="189"/>
        <end position="206"/>
    </location>
</feature>
<reference evidence="4 5" key="1">
    <citation type="submission" date="2024-07" db="EMBL/GenBank/DDBJ databases">
        <title>Enhanced genomic and transcriptomic resources for Trichinella pseudospiralis and T. spiralis underpin the discovery of pronounced molecular differences between stages and species.</title>
        <authorList>
            <person name="Pasi K.K."/>
            <person name="La Rosa G."/>
            <person name="Gomez-Morales M.A."/>
            <person name="Tosini F."/>
            <person name="Sumanam S."/>
            <person name="Young N.D."/>
            <person name="Chang B.C."/>
            <person name="Robin G.B."/>
        </authorList>
    </citation>
    <scope>NUCLEOTIDE SEQUENCE [LARGE SCALE GENOMIC DNA]</scope>
    <source>
        <strain evidence="4">ISS534</strain>
    </source>
</reference>
<keyword evidence="1" id="KW-0812">Transmembrane</keyword>
<feature type="transmembrane region" description="Helical" evidence="1">
    <location>
        <begin position="820"/>
        <end position="840"/>
    </location>
</feature>
<protein>
    <submittedName>
        <fullName evidence="4">Piezo-type mechanosensitive ion channel component</fullName>
    </submittedName>
</protein>
<feature type="transmembrane region" description="Helical" evidence="1">
    <location>
        <begin position="916"/>
        <end position="942"/>
    </location>
</feature>
<organism evidence="4 5">
    <name type="scientific">Trichinella spiralis</name>
    <name type="common">Trichina worm</name>
    <dbReference type="NCBI Taxonomy" id="6334"/>
    <lineage>
        <taxon>Eukaryota</taxon>
        <taxon>Metazoa</taxon>
        <taxon>Ecdysozoa</taxon>
        <taxon>Nematoda</taxon>
        <taxon>Enoplea</taxon>
        <taxon>Dorylaimia</taxon>
        <taxon>Trichinellida</taxon>
        <taxon>Trichinellidae</taxon>
        <taxon>Trichinella</taxon>
    </lineage>
</organism>
<feature type="transmembrane region" description="Helical" evidence="1">
    <location>
        <begin position="267"/>
        <end position="288"/>
    </location>
</feature>
<dbReference type="Pfam" id="PF15917">
    <property type="entry name" value="Piezo_TM25-28"/>
    <property type="match status" value="1"/>
</dbReference>
<dbReference type="Proteomes" id="UP001558632">
    <property type="component" value="Unassembled WGS sequence"/>
</dbReference>
<feature type="transmembrane region" description="Helical" evidence="1">
    <location>
        <begin position="55"/>
        <end position="78"/>
    </location>
</feature>
<keyword evidence="1" id="KW-0472">Membrane</keyword>
<feature type="transmembrane region" description="Helical" evidence="1">
    <location>
        <begin position="430"/>
        <end position="451"/>
    </location>
</feature>
<dbReference type="PANTHER" id="PTHR47049">
    <property type="entry name" value="PIEZO-TYPE MECHANOSENSITIVE ION CHANNEL HOMOLOG"/>
    <property type="match status" value="1"/>
</dbReference>
<feature type="transmembrane region" description="Helical" evidence="1">
    <location>
        <begin position="767"/>
        <end position="790"/>
    </location>
</feature>
<evidence type="ECO:0000256" key="1">
    <source>
        <dbReference type="SAM" id="Phobius"/>
    </source>
</evidence>